<dbReference type="Proteomes" id="UP001283361">
    <property type="component" value="Unassembled WGS sequence"/>
</dbReference>
<evidence type="ECO:0000313" key="2">
    <source>
        <dbReference type="EMBL" id="KAK3697435.1"/>
    </source>
</evidence>
<protein>
    <submittedName>
        <fullName evidence="2">Uncharacterized protein</fullName>
    </submittedName>
</protein>
<keyword evidence="3" id="KW-1185">Reference proteome</keyword>
<comment type="caution">
    <text evidence="2">The sequence shown here is derived from an EMBL/GenBank/DDBJ whole genome shotgun (WGS) entry which is preliminary data.</text>
</comment>
<proteinExistence type="predicted"/>
<name>A0AAE1CJG0_9GAST</name>
<dbReference type="AlphaFoldDB" id="A0AAE1CJG0"/>
<evidence type="ECO:0000313" key="3">
    <source>
        <dbReference type="Proteomes" id="UP001283361"/>
    </source>
</evidence>
<accession>A0AAE1CJG0</accession>
<gene>
    <name evidence="2" type="ORF">RRG08_031199</name>
</gene>
<sequence length="147" mass="15854">MQAMSLLAQLHQGSPNAPLSRALGSQPGGARFDDGQVNRWEGFESSALSSSPMLSADDDGHSSSQLYVASQRCSEALEEFAGGAYPKLQANRGKEQTFHEQGSPVVDRKLNDLSNLVSWVQSDYAVVLGPLILFESEMKSKVPLITV</sequence>
<reference evidence="2" key="1">
    <citation type="journal article" date="2023" name="G3 (Bethesda)">
        <title>A reference genome for the long-term kleptoplast-retaining sea slug Elysia crispata morphotype clarki.</title>
        <authorList>
            <person name="Eastman K.E."/>
            <person name="Pendleton A.L."/>
            <person name="Shaikh M.A."/>
            <person name="Suttiyut T."/>
            <person name="Ogas R."/>
            <person name="Tomko P."/>
            <person name="Gavelis G."/>
            <person name="Widhalm J.R."/>
            <person name="Wisecaver J.H."/>
        </authorList>
    </citation>
    <scope>NUCLEOTIDE SEQUENCE</scope>
    <source>
        <strain evidence="2">ECLA1</strain>
    </source>
</reference>
<evidence type="ECO:0000256" key="1">
    <source>
        <dbReference type="SAM" id="MobiDB-lite"/>
    </source>
</evidence>
<organism evidence="2 3">
    <name type="scientific">Elysia crispata</name>
    <name type="common">lettuce slug</name>
    <dbReference type="NCBI Taxonomy" id="231223"/>
    <lineage>
        <taxon>Eukaryota</taxon>
        <taxon>Metazoa</taxon>
        <taxon>Spiralia</taxon>
        <taxon>Lophotrochozoa</taxon>
        <taxon>Mollusca</taxon>
        <taxon>Gastropoda</taxon>
        <taxon>Heterobranchia</taxon>
        <taxon>Euthyneura</taxon>
        <taxon>Panpulmonata</taxon>
        <taxon>Sacoglossa</taxon>
        <taxon>Placobranchoidea</taxon>
        <taxon>Plakobranchidae</taxon>
        <taxon>Elysia</taxon>
    </lineage>
</organism>
<feature type="region of interest" description="Disordered" evidence="1">
    <location>
        <begin position="12"/>
        <end position="34"/>
    </location>
</feature>
<dbReference type="EMBL" id="JAWDGP010008010">
    <property type="protein sequence ID" value="KAK3697435.1"/>
    <property type="molecule type" value="Genomic_DNA"/>
</dbReference>